<evidence type="ECO:0000313" key="6">
    <source>
        <dbReference type="EMBL" id="GHO45249.1"/>
    </source>
</evidence>
<keyword evidence="7" id="KW-1185">Reference proteome</keyword>
<dbReference type="PIRSF" id="PIRSF001227">
    <property type="entry name" value="Pen_acylase"/>
    <property type="match status" value="1"/>
</dbReference>
<dbReference type="EMBL" id="BNJF01000001">
    <property type="protein sequence ID" value="GHO45249.1"/>
    <property type="molecule type" value="Genomic_DNA"/>
</dbReference>
<sequence length="813" mass="92056">MASWWRKTIQTAEDLAGFASGSFNLLSRCARPQKQGTLHFAELHDSVEIITDHYGVPHIYARNEDDLFFAQGFIHAQERLWQMELNRRIGAGRLSEIVGPVALEVDRFSRRLGMHRSALEGVQQLPEQMKQILTAYVLGVNTYIKHHQRQLPAEFAILRFRPDPWRLADCLQWGKMIGWNLSGNWETELTRARLVASIGVERAAKLEAGYDPAHPLIIPPGVAYQGINPGLLDQYERIKELTGFGMMGGSNNWVVDGTMTTTGLPILCNDPHLGQAAPSIWFECHLNMGDLDVVGASFPGSPGVVIGHNRHIAWGVTNAVSDVQDLYIEKFNPDNPNQYEYQGQWENAKVYREYIKIKGEEPVVEDVRVTRHGPIITKMPPLENMGEEKGELPLALRWTGLEQCNIAWAVQKINRATNWDEFREGLRDWDVPPQNFVYADRQGNIGYVMAGSIPIRPQQQQALLPSPGWTGEYEWQGYIPFDELPQTFNPEQHFIATANNRVIDDNYPYYISNEWLNGYRAQRIRDLLTSSGKLTPADMARIQADQYSLPAEEFVPYILSIEPRTPHERAAQDILRTWDHVLSPESIGAAIYTTFLRKLTRLVLDALVGEDQELINSYLGVGATIMATLNGYASRERPLLIRLLKEHDDDWFAENPMRNGPHSWSEALRAAFEAALGELRDKRGENLLNWQYGSIHRMTYNHALGSVKALEKIFNRGPYAVGGDIDTVNMGTVSPAEPETVITVPSYRQIVDLADLSHSLSGHAPGQSGHANSEHYDDFIQMWLDVRHHPMLFERKHIETLTEGTLILHPPHP</sequence>
<evidence type="ECO:0000256" key="5">
    <source>
        <dbReference type="PIRSR" id="PIRSR001227-2"/>
    </source>
</evidence>
<dbReference type="PANTHER" id="PTHR34218">
    <property type="entry name" value="PEPTIDASE S45 PENICILLIN AMIDASE"/>
    <property type="match status" value="1"/>
</dbReference>
<dbReference type="InterPro" id="IPR002692">
    <property type="entry name" value="S45"/>
</dbReference>
<protein>
    <submittedName>
        <fullName evidence="6">Peptidase S45</fullName>
    </submittedName>
</protein>
<dbReference type="InterPro" id="IPR014395">
    <property type="entry name" value="Pen/GL7ACA/AHL_acylase"/>
</dbReference>
<keyword evidence="5" id="KW-0479">Metal-binding</keyword>
<dbReference type="Gene3D" id="2.30.120.10">
    <property type="match status" value="1"/>
</dbReference>
<dbReference type="CDD" id="cd03747">
    <property type="entry name" value="Ntn_PGA_like"/>
    <property type="match status" value="1"/>
</dbReference>
<keyword evidence="2" id="KW-0378">Hydrolase</keyword>
<dbReference type="InterPro" id="IPR043146">
    <property type="entry name" value="Penicillin_amidase_N_B-knob"/>
</dbReference>
<keyword evidence="5" id="KW-0106">Calcium</keyword>
<dbReference type="AlphaFoldDB" id="A0A8J3I5R5"/>
<keyword evidence="3" id="KW-0865">Zymogen</keyword>
<proteinExistence type="inferred from homology"/>
<feature type="binding site" evidence="5">
    <location>
        <position position="325"/>
    </location>
    <ligand>
        <name>Ca(2+)</name>
        <dbReference type="ChEBI" id="CHEBI:29108"/>
    </ligand>
</feature>
<dbReference type="InterPro" id="IPR029055">
    <property type="entry name" value="Ntn_hydrolases_N"/>
</dbReference>
<evidence type="ECO:0000256" key="1">
    <source>
        <dbReference type="ARBA" id="ARBA00006586"/>
    </source>
</evidence>
<dbReference type="InterPro" id="IPR023343">
    <property type="entry name" value="Penicillin_amidase_dom1"/>
</dbReference>
<dbReference type="GO" id="GO:0017000">
    <property type="term" value="P:antibiotic biosynthetic process"/>
    <property type="evidence" value="ECO:0007669"/>
    <property type="project" value="InterPro"/>
</dbReference>
<dbReference type="Gene3D" id="1.10.439.10">
    <property type="entry name" value="Penicillin Amidohydrolase, domain 1"/>
    <property type="match status" value="1"/>
</dbReference>
<dbReference type="Pfam" id="PF01804">
    <property type="entry name" value="Penicil_amidase"/>
    <property type="match status" value="1"/>
</dbReference>
<feature type="binding site" evidence="5">
    <location>
        <position position="322"/>
    </location>
    <ligand>
        <name>Ca(2+)</name>
        <dbReference type="ChEBI" id="CHEBI:29108"/>
    </ligand>
</feature>
<dbReference type="Proteomes" id="UP000612362">
    <property type="component" value="Unassembled WGS sequence"/>
</dbReference>
<reference evidence="6" key="1">
    <citation type="submission" date="2020-10" db="EMBL/GenBank/DDBJ databases">
        <title>Taxonomic study of unclassified bacteria belonging to the class Ktedonobacteria.</title>
        <authorList>
            <person name="Yabe S."/>
            <person name="Wang C.M."/>
            <person name="Zheng Y."/>
            <person name="Sakai Y."/>
            <person name="Cavaletti L."/>
            <person name="Monciardini P."/>
            <person name="Donadio S."/>
        </authorList>
    </citation>
    <scope>NUCLEOTIDE SEQUENCE</scope>
    <source>
        <strain evidence="6">SOSP1-1</strain>
    </source>
</reference>
<dbReference type="PANTHER" id="PTHR34218:SF4">
    <property type="entry name" value="ACYL-HOMOSERINE LACTONE ACYLASE QUIP"/>
    <property type="match status" value="1"/>
</dbReference>
<organism evidence="6 7">
    <name type="scientific">Ktedonospora formicarum</name>
    <dbReference type="NCBI Taxonomy" id="2778364"/>
    <lineage>
        <taxon>Bacteria</taxon>
        <taxon>Bacillati</taxon>
        <taxon>Chloroflexota</taxon>
        <taxon>Ktedonobacteria</taxon>
        <taxon>Ktedonobacterales</taxon>
        <taxon>Ktedonobacteraceae</taxon>
        <taxon>Ktedonospora</taxon>
    </lineage>
</organism>
<evidence type="ECO:0000313" key="7">
    <source>
        <dbReference type="Proteomes" id="UP000612362"/>
    </source>
</evidence>
<evidence type="ECO:0000256" key="3">
    <source>
        <dbReference type="ARBA" id="ARBA00023145"/>
    </source>
</evidence>
<gene>
    <name evidence="6" type="ORF">KSX_34120</name>
</gene>
<comment type="similarity">
    <text evidence="1">Belongs to the peptidase S45 family.</text>
</comment>
<name>A0A8J3I5R5_9CHLR</name>
<dbReference type="SUPFAM" id="SSF56235">
    <property type="entry name" value="N-terminal nucleophile aminohydrolases (Ntn hydrolases)"/>
    <property type="match status" value="1"/>
</dbReference>
<dbReference type="GO" id="GO:0016811">
    <property type="term" value="F:hydrolase activity, acting on carbon-nitrogen (but not peptide) bonds, in linear amides"/>
    <property type="evidence" value="ECO:0007669"/>
    <property type="project" value="InterPro"/>
</dbReference>
<dbReference type="RefSeq" id="WP_220194596.1">
    <property type="nucleotide sequence ID" value="NZ_BNJF01000001.1"/>
</dbReference>
<dbReference type="InterPro" id="IPR043147">
    <property type="entry name" value="Penicillin_amidase_A-knob"/>
</dbReference>
<comment type="caution">
    <text evidence="6">The sequence shown here is derived from an EMBL/GenBank/DDBJ whole genome shotgun (WGS) entry which is preliminary data.</text>
</comment>
<evidence type="ECO:0000256" key="2">
    <source>
        <dbReference type="ARBA" id="ARBA00022801"/>
    </source>
</evidence>
<feature type="binding site" evidence="5">
    <location>
        <position position="188"/>
    </location>
    <ligand>
        <name>Ca(2+)</name>
        <dbReference type="ChEBI" id="CHEBI:29108"/>
    </ligand>
</feature>
<dbReference type="Gene3D" id="1.10.1400.10">
    <property type="match status" value="1"/>
</dbReference>
<dbReference type="Gene3D" id="3.60.20.10">
    <property type="entry name" value="Glutamine Phosphoribosylpyrophosphate, subunit 1, domain 1"/>
    <property type="match status" value="1"/>
</dbReference>
<dbReference type="GO" id="GO:0046872">
    <property type="term" value="F:metal ion binding"/>
    <property type="evidence" value="ECO:0007669"/>
    <property type="project" value="UniProtKB-KW"/>
</dbReference>
<feature type="active site" description="Nucleophile" evidence="4">
    <location>
        <position position="250"/>
    </location>
</feature>
<accession>A0A8J3I5R5</accession>
<comment type="cofactor">
    <cofactor evidence="5">
        <name>Ca(2+)</name>
        <dbReference type="ChEBI" id="CHEBI:29108"/>
    </cofactor>
    <text evidence="5">Binds 1 Ca(2+) ion per dimer.</text>
</comment>
<evidence type="ECO:0000256" key="4">
    <source>
        <dbReference type="PIRSR" id="PIRSR001227-1"/>
    </source>
</evidence>